<proteinExistence type="predicted"/>
<dbReference type="Proteomes" id="UP000516173">
    <property type="component" value="Chromosome"/>
</dbReference>
<sequence>MNWWRKDTAGQTVDDIQERLAREHQTVGWAHQAPAEPLTTSHAHRIMQQHRDCPVQDCPRKSAAWYTLVRAGKIKPDSGRNY</sequence>
<reference evidence="1 2" key="1">
    <citation type="submission" date="2020-08" db="EMBL/GenBank/DDBJ databases">
        <title>Genome Sequencing of Nocardia wallacei strain FMUON74 and assembly.</title>
        <authorList>
            <person name="Toyokawa M."/>
            <person name="Uesaka K."/>
        </authorList>
    </citation>
    <scope>NUCLEOTIDE SEQUENCE [LARGE SCALE GENOMIC DNA]</scope>
    <source>
        <strain evidence="1 2">FMUON74</strain>
    </source>
</reference>
<dbReference type="AlphaFoldDB" id="A0A7G1KFT8"/>
<organism evidence="1 2">
    <name type="scientific">Nocardia wallacei</name>
    <dbReference type="NCBI Taxonomy" id="480035"/>
    <lineage>
        <taxon>Bacteria</taxon>
        <taxon>Bacillati</taxon>
        <taxon>Actinomycetota</taxon>
        <taxon>Actinomycetes</taxon>
        <taxon>Mycobacteriales</taxon>
        <taxon>Nocardiaceae</taxon>
        <taxon>Nocardia</taxon>
    </lineage>
</organism>
<accession>A0A7G1KFT8</accession>
<evidence type="ECO:0000313" key="1">
    <source>
        <dbReference type="EMBL" id="BCK53416.1"/>
    </source>
</evidence>
<keyword evidence="2" id="KW-1185">Reference proteome</keyword>
<dbReference type="EMBL" id="AP023396">
    <property type="protein sequence ID" value="BCK53416.1"/>
    <property type="molecule type" value="Genomic_DNA"/>
</dbReference>
<dbReference type="KEGG" id="nwl:NWFMUON74_11880"/>
<evidence type="ECO:0000313" key="2">
    <source>
        <dbReference type="Proteomes" id="UP000516173"/>
    </source>
</evidence>
<protein>
    <submittedName>
        <fullName evidence="1">Uncharacterized protein</fullName>
    </submittedName>
</protein>
<dbReference type="RefSeq" id="WP_187686966.1">
    <property type="nucleotide sequence ID" value="NZ_AP023396.1"/>
</dbReference>
<gene>
    <name evidence="1" type="ORF">NWFMUON74_11880</name>
</gene>
<name>A0A7G1KFT8_9NOCA</name>
<dbReference type="GeneID" id="80345794"/>